<dbReference type="Proteomes" id="UP000253940">
    <property type="component" value="Chromosome"/>
</dbReference>
<gene>
    <name evidence="1" type="ORF">HYN46_14380</name>
</gene>
<dbReference type="EMBL" id="CP031222">
    <property type="protein sequence ID" value="AXI03920.1"/>
    <property type="molecule type" value="Genomic_DNA"/>
</dbReference>
<dbReference type="KEGG" id="mbah:HYN46_14380"/>
<sequence>MGALLLLSIRQISHAELTGLDDQHLADVTGQAPIYTSYIDPSAAGNASGLGFYTLGINGTVSLNANIEHLQLGCGGVNGPGCDIDLSHVRLSGTTPGPSGTYADSDAALGNPFLQIAIKNPTSLANRQVVGIALGAQSAQASLSIGENPTPNVPGTVGGSPGGETGINVLSGSFQALVQDLRNPLAITLLGIPLATGNAYVKATPTQPSLPSTLMTQESANNVQTGAYYQYVSGSRMTGVDLGKITLVVPQLSVLLPFINISIASASATYSPINLIDMHNLNVSSNKNSGLLLSLNNQAILWPQVGTLGISTFPTTAQSLDANGNVATRGYNSNGNAITTDQLMAQKGWWLSAPQANIGDPANGFITTSQANVDIVTAGLGLVLGNIPVASVNTRQIPVQNCYGSLKFC</sequence>
<organism evidence="1 2">
    <name type="scientific">Aquirhabdus parva</name>
    <dbReference type="NCBI Taxonomy" id="2283318"/>
    <lineage>
        <taxon>Bacteria</taxon>
        <taxon>Pseudomonadati</taxon>
        <taxon>Pseudomonadota</taxon>
        <taxon>Gammaproteobacteria</taxon>
        <taxon>Moraxellales</taxon>
        <taxon>Moraxellaceae</taxon>
        <taxon>Aquirhabdus</taxon>
    </lineage>
</organism>
<dbReference type="OrthoDB" id="6670668at2"/>
<keyword evidence="2" id="KW-1185">Reference proteome</keyword>
<evidence type="ECO:0000313" key="2">
    <source>
        <dbReference type="Proteomes" id="UP000253940"/>
    </source>
</evidence>
<dbReference type="AlphaFoldDB" id="A0A345P9G1"/>
<name>A0A345P9G1_9GAMM</name>
<accession>A0A345P9G1</accession>
<proteinExistence type="predicted"/>
<protein>
    <submittedName>
        <fullName evidence="1">Uncharacterized protein</fullName>
    </submittedName>
</protein>
<evidence type="ECO:0000313" key="1">
    <source>
        <dbReference type="EMBL" id="AXI03920.1"/>
    </source>
</evidence>
<reference evidence="1 2" key="1">
    <citation type="submission" date="2018-07" db="EMBL/GenBank/DDBJ databases">
        <title>Genome sequencing of Moraxellaceae gen. HYN0046.</title>
        <authorList>
            <person name="Kim M."/>
            <person name="Yi H."/>
        </authorList>
    </citation>
    <scope>NUCLEOTIDE SEQUENCE [LARGE SCALE GENOMIC DNA]</scope>
    <source>
        <strain evidence="1 2">HYN0046</strain>
    </source>
</reference>